<dbReference type="SUPFAM" id="SSF55874">
    <property type="entry name" value="ATPase domain of HSP90 chaperone/DNA topoisomerase II/histidine kinase"/>
    <property type="match status" value="1"/>
</dbReference>
<sequence>MQDQRPIEAELSSVAPARRWAREKFEAAGLEPDTRDLLVLLVSEVVTNAVAHAAPPLLLRIDVTPEVTRVEVKDRARKMPILKDPDPTETGGRGIRFVNDLSTRWGTEPARGVDGLKTVWFEVSHQTDGDGTPEG</sequence>
<keyword evidence="3" id="KW-0067">ATP-binding</keyword>
<dbReference type="OrthoDB" id="4828148at2"/>
<dbReference type="GO" id="GO:0005524">
    <property type="term" value="F:ATP binding"/>
    <property type="evidence" value="ECO:0007669"/>
    <property type="project" value="UniProtKB-KW"/>
</dbReference>
<protein>
    <submittedName>
        <fullName evidence="3">ATP-binding protein</fullName>
    </submittedName>
</protein>
<dbReference type="InterPro" id="IPR050267">
    <property type="entry name" value="Anti-sigma-factor_SerPK"/>
</dbReference>
<reference evidence="3 4" key="1">
    <citation type="submission" date="2019-07" db="EMBL/GenBank/DDBJ databases">
        <title>Whole genome shotgun sequence of Cellulomonas aerilata NBRC 106308.</title>
        <authorList>
            <person name="Hosoyama A."/>
            <person name="Uohara A."/>
            <person name="Ohji S."/>
            <person name="Ichikawa N."/>
        </authorList>
    </citation>
    <scope>NUCLEOTIDE SEQUENCE [LARGE SCALE GENOMIC DNA]</scope>
    <source>
        <strain evidence="3 4">NBRC 106308</strain>
    </source>
</reference>
<dbReference type="Proteomes" id="UP000321181">
    <property type="component" value="Unassembled WGS sequence"/>
</dbReference>
<dbReference type="InterPro" id="IPR036890">
    <property type="entry name" value="HATPase_C_sf"/>
</dbReference>
<dbReference type="InterPro" id="IPR003594">
    <property type="entry name" value="HATPase_dom"/>
</dbReference>
<dbReference type="CDD" id="cd16936">
    <property type="entry name" value="HATPase_RsbW-like"/>
    <property type="match status" value="1"/>
</dbReference>
<gene>
    <name evidence="3" type="ORF">CAE01nite_00900</name>
</gene>
<feature type="domain" description="Histidine kinase/HSP90-like ATPase" evidence="2">
    <location>
        <begin position="7"/>
        <end position="104"/>
    </location>
</feature>
<dbReference type="Pfam" id="PF13581">
    <property type="entry name" value="HATPase_c_2"/>
    <property type="match status" value="1"/>
</dbReference>
<keyword evidence="1" id="KW-0723">Serine/threonine-protein kinase</keyword>
<organism evidence="3 4">
    <name type="scientific">Cellulomonas aerilata</name>
    <dbReference type="NCBI Taxonomy" id="515326"/>
    <lineage>
        <taxon>Bacteria</taxon>
        <taxon>Bacillati</taxon>
        <taxon>Actinomycetota</taxon>
        <taxon>Actinomycetes</taxon>
        <taxon>Micrococcales</taxon>
        <taxon>Cellulomonadaceae</taxon>
        <taxon>Cellulomonas</taxon>
    </lineage>
</organism>
<evidence type="ECO:0000313" key="3">
    <source>
        <dbReference type="EMBL" id="GEO32365.1"/>
    </source>
</evidence>
<comment type="caution">
    <text evidence="3">The sequence shown here is derived from an EMBL/GenBank/DDBJ whole genome shotgun (WGS) entry which is preliminary data.</text>
</comment>
<evidence type="ECO:0000259" key="2">
    <source>
        <dbReference type="Pfam" id="PF13581"/>
    </source>
</evidence>
<proteinExistence type="predicted"/>
<evidence type="ECO:0000313" key="4">
    <source>
        <dbReference type="Proteomes" id="UP000321181"/>
    </source>
</evidence>
<dbReference type="EMBL" id="BJYY01000001">
    <property type="protein sequence ID" value="GEO32365.1"/>
    <property type="molecule type" value="Genomic_DNA"/>
</dbReference>
<dbReference type="Gene3D" id="3.30.565.10">
    <property type="entry name" value="Histidine kinase-like ATPase, C-terminal domain"/>
    <property type="match status" value="1"/>
</dbReference>
<dbReference type="AlphaFoldDB" id="A0A512D7E2"/>
<evidence type="ECO:0000256" key="1">
    <source>
        <dbReference type="ARBA" id="ARBA00022527"/>
    </source>
</evidence>
<dbReference type="RefSeq" id="WP_146898459.1">
    <property type="nucleotide sequence ID" value="NZ_BAAARM010000001.1"/>
</dbReference>
<dbReference type="GO" id="GO:0004674">
    <property type="term" value="F:protein serine/threonine kinase activity"/>
    <property type="evidence" value="ECO:0007669"/>
    <property type="project" value="UniProtKB-KW"/>
</dbReference>
<name>A0A512D7E2_9CELL</name>
<dbReference type="PANTHER" id="PTHR35526:SF3">
    <property type="entry name" value="ANTI-SIGMA-F FACTOR RSBW"/>
    <property type="match status" value="1"/>
</dbReference>
<keyword evidence="1" id="KW-0418">Kinase</keyword>
<dbReference type="PANTHER" id="PTHR35526">
    <property type="entry name" value="ANTI-SIGMA-F FACTOR RSBW-RELATED"/>
    <property type="match status" value="1"/>
</dbReference>
<accession>A0A512D7E2</accession>
<keyword evidence="3" id="KW-0547">Nucleotide-binding</keyword>
<keyword evidence="4" id="KW-1185">Reference proteome</keyword>
<keyword evidence="1" id="KW-0808">Transferase</keyword>